<sequence>MLTVVQLLIMPADGPPPKPGQCPRFLLTFPSRLGCKEDTDCPNDDKCCSYHCGSVCVSPVHIKALCPDSTGTETCDDLCYSDSDCFNGKKCCYNGCGYECMPPKIVKPGHCGSIPFHPCGDNCYHDGYCAGEEKCCPSFCGHFCKAPI</sequence>
<dbReference type="PRINTS" id="PR00003">
    <property type="entry name" value="4DISULPHCORE"/>
</dbReference>
<dbReference type="Proteomes" id="UP000264800">
    <property type="component" value="Unplaced"/>
</dbReference>
<dbReference type="GO" id="GO:0005615">
    <property type="term" value="C:extracellular space"/>
    <property type="evidence" value="ECO:0007669"/>
    <property type="project" value="TreeGrafter"/>
</dbReference>
<feature type="domain" description="WAP" evidence="1">
    <location>
        <begin position="66"/>
        <end position="104"/>
    </location>
</feature>
<evidence type="ECO:0000313" key="2">
    <source>
        <dbReference type="Ensembl" id="ENSKMAP00000019695.1"/>
    </source>
</evidence>
<evidence type="ECO:0000259" key="1">
    <source>
        <dbReference type="PROSITE" id="PS51390"/>
    </source>
</evidence>
<dbReference type="AlphaFoldDB" id="A0A3Q3ATC2"/>
<evidence type="ECO:0000313" key="3">
    <source>
        <dbReference type="Proteomes" id="UP000264800"/>
    </source>
</evidence>
<dbReference type="SUPFAM" id="SSF57256">
    <property type="entry name" value="Elafin-like"/>
    <property type="match status" value="3"/>
</dbReference>
<reference evidence="2" key="2">
    <citation type="submission" date="2025-09" db="UniProtKB">
        <authorList>
            <consortium name="Ensembl"/>
        </authorList>
    </citation>
    <scope>IDENTIFICATION</scope>
</reference>
<dbReference type="InterPro" id="IPR008197">
    <property type="entry name" value="WAP_dom"/>
</dbReference>
<dbReference type="GO" id="GO:0004867">
    <property type="term" value="F:serine-type endopeptidase inhibitor activity"/>
    <property type="evidence" value="ECO:0007669"/>
    <property type="project" value="TreeGrafter"/>
</dbReference>
<feature type="domain" description="WAP" evidence="1">
    <location>
        <begin position="106"/>
        <end position="148"/>
    </location>
</feature>
<name>A0A3Q3ATC2_KRYMA</name>
<feature type="domain" description="WAP" evidence="1">
    <location>
        <begin position="15"/>
        <end position="60"/>
    </location>
</feature>
<protein>
    <recommendedName>
        <fullName evidence="1">WAP domain-containing protein</fullName>
    </recommendedName>
</protein>
<dbReference type="PROSITE" id="PS51390">
    <property type="entry name" value="WAP"/>
    <property type="match status" value="3"/>
</dbReference>
<organism evidence="2 3">
    <name type="scientific">Kryptolebias marmoratus</name>
    <name type="common">Mangrove killifish</name>
    <name type="synonym">Rivulus marmoratus</name>
    <dbReference type="NCBI Taxonomy" id="37003"/>
    <lineage>
        <taxon>Eukaryota</taxon>
        <taxon>Metazoa</taxon>
        <taxon>Chordata</taxon>
        <taxon>Craniata</taxon>
        <taxon>Vertebrata</taxon>
        <taxon>Euteleostomi</taxon>
        <taxon>Actinopterygii</taxon>
        <taxon>Neopterygii</taxon>
        <taxon>Teleostei</taxon>
        <taxon>Neoteleostei</taxon>
        <taxon>Acanthomorphata</taxon>
        <taxon>Ovalentaria</taxon>
        <taxon>Atherinomorphae</taxon>
        <taxon>Cyprinodontiformes</taxon>
        <taxon>Rivulidae</taxon>
        <taxon>Kryptolebias</taxon>
    </lineage>
</organism>
<keyword evidence="3" id="KW-1185">Reference proteome</keyword>
<dbReference type="PANTHER" id="PTHR19441:SF95">
    <property type="entry name" value="PERLWAPIN ISOFORM X1"/>
    <property type="match status" value="1"/>
</dbReference>
<dbReference type="GeneTree" id="ENSGT01100000263740"/>
<accession>A0A3Q3ATC2</accession>
<dbReference type="InterPro" id="IPR050514">
    <property type="entry name" value="WAP_four-disulfide_core"/>
</dbReference>
<proteinExistence type="predicted"/>
<dbReference type="InterPro" id="IPR036645">
    <property type="entry name" value="Elafin-like_sf"/>
</dbReference>
<dbReference type="Gene3D" id="4.10.75.10">
    <property type="entry name" value="Elafin-like"/>
    <property type="match status" value="3"/>
</dbReference>
<dbReference type="GO" id="GO:0019731">
    <property type="term" value="P:antibacterial humoral response"/>
    <property type="evidence" value="ECO:0007669"/>
    <property type="project" value="TreeGrafter"/>
</dbReference>
<dbReference type="Pfam" id="PF00095">
    <property type="entry name" value="WAP"/>
    <property type="match status" value="3"/>
</dbReference>
<dbReference type="Ensembl" id="ENSKMAT00000019960.1">
    <property type="protein sequence ID" value="ENSKMAP00000019695.1"/>
    <property type="gene ID" value="ENSKMAG00000014620.1"/>
</dbReference>
<dbReference type="GO" id="GO:0045087">
    <property type="term" value="P:innate immune response"/>
    <property type="evidence" value="ECO:0007669"/>
    <property type="project" value="TreeGrafter"/>
</dbReference>
<reference evidence="2" key="1">
    <citation type="submission" date="2025-08" db="UniProtKB">
        <authorList>
            <consortium name="Ensembl"/>
        </authorList>
    </citation>
    <scope>IDENTIFICATION</scope>
</reference>
<dbReference type="PANTHER" id="PTHR19441">
    <property type="entry name" value="WHEY ACDIC PROTEIN WAP"/>
    <property type="match status" value="1"/>
</dbReference>
<dbReference type="SMART" id="SM00217">
    <property type="entry name" value="WAP"/>
    <property type="match status" value="3"/>
</dbReference>